<keyword evidence="2" id="KW-1185">Reference proteome</keyword>
<sequence>MVHYEVVAVAELGGALVREGKSLTSQQLARLGVGAVINELERAGERLRFKKVSGSGPESGWVSAKLLEKCEATKAAPTKYQGKSLLALAEAKVLEKGAPQALKESGKDGAGLLVASMALLAQGDLTGANEKAKAAQEALKGNKEQEASALLALALTTSEAKTALGHGMAAQAAFKEVGDKQMEASALTALANLRLSLKELSVAEALVKDALRIFHECKEVMQIVSSTSMTLWTPYDELTRIKDPEGEEAAEATLLEICTLKDTSTSTASVYQERAAYCKSKSDKLGQGQALQKMAEQLLESASKEALESSKEALELLQQAGDQKGTLSALHTAALATGDKSKVEEALKISRSLGDESSQVELLTTLSALHLRGHQKELAKTRAAEAQTLAKKLQDEPAAGRAAHAVASAMLASGETTEALALAKDAAKLLTGAARALALCTAAGAAASKEACELLRQAVPLFSAAKDAGGEATAKLQLATALLAYEGPLVEVFQSRSEAAGLAEQARCAFLVLGDQRSQGRASNVAAQSKILLNDLDGGIEAAMQGVVLARSCGDKELEAYALRTALAGMVSKGCSAEALRLAKEVKILFHKLGVKAIEESLDSLILQLEEELPKISPIQRMTITPKDTKINLSSNSLFTQATNCIVWSLPLTQMTYMMYLFELLKFVDDLKNIPDRVAFLVMTKGVMARHTGEMAASQFTGALGTTVWAVCRTIRLESPKLLVCTVDMPSSATTHEMTDCIRAAQLEPGPRNEIAFIVDRKNQLGKRPY</sequence>
<evidence type="ECO:0000313" key="1">
    <source>
        <dbReference type="EMBL" id="CAK9107290.1"/>
    </source>
</evidence>
<accession>A0ABP0S4K1</accession>
<dbReference type="InterPro" id="IPR011990">
    <property type="entry name" value="TPR-like_helical_dom_sf"/>
</dbReference>
<organism evidence="1 2">
    <name type="scientific">Durusdinium trenchii</name>
    <dbReference type="NCBI Taxonomy" id="1381693"/>
    <lineage>
        <taxon>Eukaryota</taxon>
        <taxon>Sar</taxon>
        <taxon>Alveolata</taxon>
        <taxon>Dinophyceae</taxon>
        <taxon>Suessiales</taxon>
        <taxon>Symbiodiniaceae</taxon>
        <taxon>Durusdinium</taxon>
    </lineage>
</organism>
<name>A0ABP0S4K1_9DINO</name>
<dbReference type="Proteomes" id="UP001642484">
    <property type="component" value="Unassembled WGS sequence"/>
</dbReference>
<proteinExistence type="predicted"/>
<reference evidence="1 2" key="1">
    <citation type="submission" date="2024-02" db="EMBL/GenBank/DDBJ databases">
        <authorList>
            <person name="Chen Y."/>
            <person name="Shah S."/>
            <person name="Dougan E. K."/>
            <person name="Thang M."/>
            <person name="Chan C."/>
        </authorList>
    </citation>
    <scope>NUCLEOTIDE SEQUENCE [LARGE SCALE GENOMIC DNA]</scope>
</reference>
<protein>
    <recommendedName>
        <fullName evidence="3">SH3 domain-containing protein</fullName>
    </recommendedName>
</protein>
<gene>
    <name evidence="1" type="ORF">CCMP2556_LOCUS50085</name>
</gene>
<comment type="caution">
    <text evidence="1">The sequence shown here is derived from an EMBL/GenBank/DDBJ whole genome shotgun (WGS) entry which is preliminary data.</text>
</comment>
<evidence type="ECO:0008006" key="3">
    <source>
        <dbReference type="Google" id="ProtNLM"/>
    </source>
</evidence>
<dbReference type="EMBL" id="CAXAMN010026962">
    <property type="protein sequence ID" value="CAK9107290.1"/>
    <property type="molecule type" value="Genomic_DNA"/>
</dbReference>
<evidence type="ECO:0000313" key="2">
    <source>
        <dbReference type="Proteomes" id="UP001642484"/>
    </source>
</evidence>
<dbReference type="Gene3D" id="1.25.40.10">
    <property type="entry name" value="Tetratricopeptide repeat domain"/>
    <property type="match status" value="3"/>
</dbReference>